<dbReference type="GO" id="GO:0005886">
    <property type="term" value="C:plasma membrane"/>
    <property type="evidence" value="ECO:0007669"/>
    <property type="project" value="TreeGrafter"/>
</dbReference>
<dbReference type="Proteomes" id="UP000610373">
    <property type="component" value="Unassembled WGS sequence"/>
</dbReference>
<dbReference type="InterPro" id="IPR023298">
    <property type="entry name" value="ATPase_P-typ_TM_dom_sf"/>
</dbReference>
<reference evidence="5" key="1">
    <citation type="submission" date="2020-10" db="EMBL/GenBank/DDBJ databases">
        <authorList>
            <person name="Hahn C.J."/>
            <person name="Laso-Perez R."/>
            <person name="Vulcano F."/>
            <person name="Vaziourakis K.-M."/>
            <person name="Stokke R."/>
            <person name="Steen I.H."/>
            <person name="Teske A."/>
            <person name="Boetius A."/>
            <person name="Liebeke M."/>
            <person name="Amann R."/>
            <person name="Knittel K."/>
        </authorList>
    </citation>
    <scope>NUCLEOTIDE SEQUENCE</scope>
    <source>
        <strain evidence="5">Gfbio:e3339647-f889-4370-9287-4fb5cb688e4c:AG392O15_GoMArc1</strain>
    </source>
</reference>
<evidence type="ECO:0000256" key="1">
    <source>
        <dbReference type="ARBA" id="ARBA00022723"/>
    </source>
</evidence>
<dbReference type="GO" id="GO:0046872">
    <property type="term" value="F:metal ion binding"/>
    <property type="evidence" value="ECO:0007669"/>
    <property type="project" value="UniProtKB-KW"/>
</dbReference>
<name>A0A811TDK9_9EURY</name>
<sequence length="252" mass="28168">MLSGTEVSRESSDMVLVDDNFASIVAAVEEGRNVYSKIQKIILWTLPTNGGEGLIIMTALLFGFTFPLLPLHIIWINTVTAIGLGTTLIAEPKEEGLLRQPPRPATEPLLTSLIKKLIVIVAILMVTGAFTLFFFNLNNNEDIAVARTIVLNTIVMFEVFYLLNCKSINKHVHKQIFSNKFMLLGITIVILLQMAITYLPAMNSIFHTAPLTPAHWAMIVAVSSTVFFLVEFIKYLRSKKTVFSKHEQSERS</sequence>
<keyword evidence="2" id="KW-0460">Magnesium</keyword>
<feature type="transmembrane region" description="Helical" evidence="3">
    <location>
        <begin position="117"/>
        <end position="137"/>
    </location>
</feature>
<evidence type="ECO:0000313" key="5">
    <source>
        <dbReference type="EMBL" id="CAD6493762.1"/>
    </source>
</evidence>
<evidence type="ECO:0000256" key="2">
    <source>
        <dbReference type="ARBA" id="ARBA00022842"/>
    </source>
</evidence>
<dbReference type="PANTHER" id="PTHR24093">
    <property type="entry name" value="CATION TRANSPORTING ATPASE"/>
    <property type="match status" value="1"/>
</dbReference>
<evidence type="ECO:0000313" key="6">
    <source>
        <dbReference type="Proteomes" id="UP000610373"/>
    </source>
</evidence>
<dbReference type="Pfam" id="PF00689">
    <property type="entry name" value="Cation_ATPase_C"/>
    <property type="match status" value="1"/>
</dbReference>
<dbReference type="PANTHER" id="PTHR24093:SF506">
    <property type="entry name" value="CATION-TRANSPORTING ATPASE PMA1"/>
    <property type="match status" value="1"/>
</dbReference>
<dbReference type="SUPFAM" id="SSF81665">
    <property type="entry name" value="Calcium ATPase, transmembrane domain M"/>
    <property type="match status" value="1"/>
</dbReference>
<keyword evidence="3" id="KW-0812">Transmembrane</keyword>
<feature type="transmembrane region" description="Helical" evidence="3">
    <location>
        <begin position="41"/>
        <end position="66"/>
    </location>
</feature>
<dbReference type="InterPro" id="IPR006068">
    <property type="entry name" value="ATPase_P-typ_cation-transptr_C"/>
</dbReference>
<comment type="caution">
    <text evidence="5">The sequence shown here is derived from an EMBL/GenBank/DDBJ whole genome shotgun (WGS) entry which is preliminary data.</text>
</comment>
<feature type="transmembrane region" description="Helical" evidence="3">
    <location>
        <begin position="214"/>
        <end position="236"/>
    </location>
</feature>
<evidence type="ECO:0000259" key="4">
    <source>
        <dbReference type="Pfam" id="PF00689"/>
    </source>
</evidence>
<evidence type="ECO:0000256" key="3">
    <source>
        <dbReference type="SAM" id="Phobius"/>
    </source>
</evidence>
<dbReference type="Gene3D" id="1.20.1110.10">
    <property type="entry name" value="Calcium-transporting ATPase, transmembrane domain"/>
    <property type="match status" value="2"/>
</dbReference>
<feature type="transmembrane region" description="Helical" evidence="3">
    <location>
        <begin position="143"/>
        <end position="163"/>
    </location>
</feature>
<organism evidence="5 6">
    <name type="scientific">Candidatus Argoarchaeum ethanivorans</name>
    <dbReference type="NCBI Taxonomy" id="2608793"/>
    <lineage>
        <taxon>Archaea</taxon>
        <taxon>Methanobacteriati</taxon>
        <taxon>Methanobacteriota</taxon>
        <taxon>Stenosarchaea group</taxon>
        <taxon>Methanomicrobia</taxon>
        <taxon>Methanosarcinales</taxon>
        <taxon>Methanosarcinales incertae sedis</taxon>
        <taxon>GOM Arc I cluster</taxon>
        <taxon>Candidatus Argoarchaeum</taxon>
    </lineage>
</organism>
<dbReference type="AlphaFoldDB" id="A0A811TDK9"/>
<dbReference type="GO" id="GO:0005388">
    <property type="term" value="F:P-type calcium transporter activity"/>
    <property type="evidence" value="ECO:0007669"/>
    <property type="project" value="TreeGrafter"/>
</dbReference>
<gene>
    <name evidence="5" type="ORF">CHKLHMKO_00533</name>
</gene>
<feature type="transmembrane region" description="Helical" evidence="3">
    <location>
        <begin position="183"/>
        <end position="202"/>
    </location>
</feature>
<keyword evidence="3" id="KW-0472">Membrane</keyword>
<feature type="domain" description="Cation-transporting P-type ATPase C-terminal" evidence="4">
    <location>
        <begin position="66"/>
        <end position="236"/>
    </location>
</feature>
<proteinExistence type="predicted"/>
<protein>
    <recommendedName>
        <fullName evidence="4">Cation-transporting P-type ATPase C-terminal domain-containing protein</fullName>
    </recommendedName>
</protein>
<accession>A0A811TDK9</accession>
<keyword evidence="1" id="KW-0479">Metal-binding</keyword>
<keyword evidence="3" id="KW-1133">Transmembrane helix</keyword>
<dbReference type="EMBL" id="CAJHIO010000040">
    <property type="protein sequence ID" value="CAD6493762.1"/>
    <property type="molecule type" value="Genomic_DNA"/>
</dbReference>